<dbReference type="InterPro" id="IPR036392">
    <property type="entry name" value="PLAT/LH2_dom_sf"/>
</dbReference>
<feature type="domain" description="UDENN" evidence="8">
    <location>
        <begin position="28"/>
        <end position="588"/>
    </location>
</feature>
<dbReference type="InterPro" id="IPR004012">
    <property type="entry name" value="Run_dom"/>
</dbReference>
<dbReference type="InterPro" id="IPR005112">
    <property type="entry name" value="dDENN_dom"/>
</dbReference>
<evidence type="ECO:0000256" key="2">
    <source>
        <dbReference type="ARBA" id="ARBA00006664"/>
    </source>
</evidence>
<evidence type="ECO:0000256" key="6">
    <source>
        <dbReference type="SAM" id="MobiDB-lite"/>
    </source>
</evidence>
<dbReference type="SUPFAM" id="SSF49723">
    <property type="entry name" value="Lipase/lipooxygenase domain (PLAT/LH2 domain)"/>
    <property type="match status" value="1"/>
</dbReference>
<keyword evidence="11" id="KW-1185">Reference proteome</keyword>
<reference evidence="10 11" key="1">
    <citation type="submission" date="2024-01" db="EMBL/GenBank/DDBJ databases">
        <title>The genome of the rayed Mediterranean limpet Patella caerulea (Linnaeus, 1758).</title>
        <authorList>
            <person name="Anh-Thu Weber A."/>
            <person name="Halstead-Nussloch G."/>
        </authorList>
    </citation>
    <scope>NUCLEOTIDE SEQUENCE [LARGE SCALE GENOMIC DNA]</scope>
    <source>
        <strain evidence="10">AATW-2023a</strain>
        <tissue evidence="10">Whole specimen</tissue>
    </source>
</reference>
<feature type="region of interest" description="Disordered" evidence="6">
    <location>
        <begin position="408"/>
        <end position="434"/>
    </location>
</feature>
<organism evidence="10 11">
    <name type="scientific">Patella caerulea</name>
    <name type="common">Rayed Mediterranean limpet</name>
    <dbReference type="NCBI Taxonomy" id="87958"/>
    <lineage>
        <taxon>Eukaryota</taxon>
        <taxon>Metazoa</taxon>
        <taxon>Spiralia</taxon>
        <taxon>Lophotrochozoa</taxon>
        <taxon>Mollusca</taxon>
        <taxon>Gastropoda</taxon>
        <taxon>Patellogastropoda</taxon>
        <taxon>Patelloidea</taxon>
        <taxon>Patellidae</taxon>
        <taxon>Patella</taxon>
    </lineage>
</organism>
<dbReference type="CDD" id="cd17678">
    <property type="entry name" value="RUN2_DENND5"/>
    <property type="match status" value="1"/>
</dbReference>
<sequence>MTLSNTANRFADYFVVCGLDVSSGLEPDRLAGESHHCEPLSRPYKSKVLAHFPETVSWNPFDQEAVGMLCLPKGLQFRTQRDSRNPKFHSFIITKEDGSRICGAAYVFYEEVTNKQICAAMQTLHAMHQAEHSPTVKPGFPQIYTPDSPILMKKIPTSHEKSRVFDKNKDKLYVTKCICLILQMPFVKACKQFLKQLHEAVNKPSKACLPFESYIYNVLYEVPLPPPGRSLKFYGVTSPIFCQRPSMGELPLFDFSLWELFKLLGVDNLLSLFVSVLMEHQVLLYSSDYQKLMLIAEGINCLIFPFAWQHVYVPILPTSLQHFLDAPVPFIMGLHRSNEDRPELPSEANMCFVDVDNNSVEYPEDLPGFPHQLELKEELLQMLNQYQELFSHNININITSKIKSNSIPNSPLKGPANKNITTTDNSGTGSYPNSPKRMEILQQSETWKKISSLAKKTGVWESIEDFAGEERNVEKEKSLLEEKTKETCKDSDDRMPVSEVNDLKFNSAIREIFMNRFVYMFNSYESFVIQPSQDLESWISNRDTMQNFDKASFLSDQPEGHLPFLSPFIETQMFATLVDNKIVSQWEEADPYLNVFEARIRNLSDTSGEPRTPTYSSCTTITDTEVFPEKRATFIDHTATKPQPLPTELFQQTDITPGFFPPLNKEILNTEIIANKSKTRENAKWRRKDRVLQHAEHLQLNSDQREFVLVEKHAKQWLRYIQEARSKNRQPKLSEMSAAGMVQTNWKFVETLLKECKTKTKKMLVVKMGREAVELGHGELSITGVEENTLIASLCDLLERIWSHGLQTKKGKSALWSHLLSYQEIDECTESGRTIDPSKLTPGLVKRHSLLDMGSLLEGSITILGRSFSLTNLSNVGLDDKPTAAAPVKTHRRRSSQGRIELPALQTMPSSVIHDMKKVQKMSDIRTDVGYARAWVRLALEKKVLSSHLKELLSDTDLLRSLYKRYAFLRCEDEREQFLYHLLSLNAVDFFCFTNTFMNTMVAYKVLIFPSTKFGCATTTANPWICVAGQLGETGVVEVPRGCLEFNIEHKNLGILTTLRIGHDNSGMSSKWLVEYVLVRNEVTGHTYRFTCGRWLGKGVDDGSIERLLVAELLPHTKESEAESSGHHTPPRNRSPTTPRRNLEQGSVSIPTIQEMLGHSVNNLVKHFYKPEKERGNLTFLLCGDRGLVNCMEMVFQFGFRSSRFFRNKMFIWDYLEKVKIYFENTLSGATRRPLTEVGRAGYWLFCNLLNKINNATESIGKDGKFQIFVCVGVRDRCLQKWLPLMANTPVTGQMYEANSFLRDPRLTVFLVHIIETLNEFNIVLESSVLQGLDI</sequence>
<comment type="caution">
    <text evidence="5">Lacks conserved residue(s) required for the propagation of feature annotation.</text>
</comment>
<proteinExistence type="inferred from homology"/>
<evidence type="ECO:0000259" key="9">
    <source>
        <dbReference type="PROSITE" id="PS50826"/>
    </source>
</evidence>
<dbReference type="Pfam" id="PF01477">
    <property type="entry name" value="PLAT"/>
    <property type="match status" value="1"/>
</dbReference>
<dbReference type="Gene3D" id="3.30.450.200">
    <property type="match status" value="1"/>
</dbReference>
<feature type="compositionally biased region" description="Polar residues" evidence="6">
    <location>
        <begin position="418"/>
        <end position="433"/>
    </location>
</feature>
<dbReference type="Pfam" id="PF03456">
    <property type="entry name" value="uDENN"/>
    <property type="match status" value="1"/>
</dbReference>
<comment type="caution">
    <text evidence="10">The sequence shown here is derived from an EMBL/GenBank/DDBJ whole genome shotgun (WGS) entry which is preliminary data.</text>
</comment>
<evidence type="ECO:0000259" key="8">
    <source>
        <dbReference type="PROSITE" id="PS50211"/>
    </source>
</evidence>
<dbReference type="PROSITE" id="PS50095">
    <property type="entry name" value="PLAT"/>
    <property type="match status" value="1"/>
</dbReference>
<keyword evidence="4" id="KW-0472">Membrane</keyword>
<evidence type="ECO:0000256" key="5">
    <source>
        <dbReference type="PROSITE-ProRule" id="PRU00152"/>
    </source>
</evidence>
<dbReference type="InterPro" id="IPR001194">
    <property type="entry name" value="cDENN_dom"/>
</dbReference>
<dbReference type="GO" id="GO:0005085">
    <property type="term" value="F:guanyl-nucleotide exchange factor activity"/>
    <property type="evidence" value="ECO:0007669"/>
    <property type="project" value="InterPro"/>
</dbReference>
<evidence type="ECO:0000256" key="1">
    <source>
        <dbReference type="ARBA" id="ARBA00004370"/>
    </source>
</evidence>
<dbReference type="Pfam" id="PF02141">
    <property type="entry name" value="DENN"/>
    <property type="match status" value="1"/>
</dbReference>
<dbReference type="Gene3D" id="1.20.58.900">
    <property type="match status" value="3"/>
</dbReference>
<dbReference type="Gene3D" id="2.60.60.20">
    <property type="entry name" value="PLAT/LH2 domain"/>
    <property type="match status" value="1"/>
</dbReference>
<dbReference type="GO" id="GO:0016020">
    <property type="term" value="C:membrane"/>
    <property type="evidence" value="ECO:0007669"/>
    <property type="project" value="UniProtKB-SubCell"/>
</dbReference>
<dbReference type="InterPro" id="IPR043153">
    <property type="entry name" value="DENN_C"/>
</dbReference>
<evidence type="ECO:0000256" key="3">
    <source>
        <dbReference type="ARBA" id="ARBA00022737"/>
    </source>
</evidence>
<gene>
    <name evidence="10" type="ORF">SNE40_018697</name>
</gene>
<keyword evidence="3" id="KW-0677">Repeat</keyword>
<dbReference type="Gene3D" id="3.40.50.11500">
    <property type="match status" value="1"/>
</dbReference>
<dbReference type="CDD" id="cd01757">
    <property type="entry name" value="PLAT_RAB6IP1"/>
    <property type="match status" value="1"/>
</dbReference>
<evidence type="ECO:0000256" key="4">
    <source>
        <dbReference type="ARBA" id="ARBA00023136"/>
    </source>
</evidence>
<dbReference type="InterPro" id="IPR005113">
    <property type="entry name" value="uDENN_dom"/>
</dbReference>
<dbReference type="Proteomes" id="UP001347796">
    <property type="component" value="Unassembled WGS sequence"/>
</dbReference>
<dbReference type="PANTHER" id="PTHR46070">
    <property type="entry name" value="PINSTRIPE, ISOFORM A"/>
    <property type="match status" value="1"/>
</dbReference>
<dbReference type="SMART" id="SM00800">
    <property type="entry name" value="uDENN"/>
    <property type="match status" value="1"/>
</dbReference>
<dbReference type="SMART" id="SM00801">
    <property type="entry name" value="dDENN"/>
    <property type="match status" value="1"/>
</dbReference>
<dbReference type="CDD" id="cd17677">
    <property type="entry name" value="RUN1_DENND5"/>
    <property type="match status" value="1"/>
</dbReference>
<dbReference type="SUPFAM" id="SSF140741">
    <property type="entry name" value="RUN domain-like"/>
    <property type="match status" value="2"/>
</dbReference>
<dbReference type="InterPro" id="IPR001024">
    <property type="entry name" value="PLAT/LH2_dom"/>
</dbReference>
<dbReference type="SMART" id="SM00799">
    <property type="entry name" value="DENN"/>
    <property type="match status" value="1"/>
</dbReference>
<dbReference type="SMART" id="SM00593">
    <property type="entry name" value="RUN"/>
    <property type="match status" value="2"/>
</dbReference>
<name>A0AAN8J5D8_PATCE</name>
<evidence type="ECO:0008006" key="12">
    <source>
        <dbReference type="Google" id="ProtNLM"/>
    </source>
</evidence>
<dbReference type="PROSITE" id="PS50211">
    <property type="entry name" value="DENN"/>
    <property type="match status" value="1"/>
</dbReference>
<evidence type="ECO:0000313" key="11">
    <source>
        <dbReference type="Proteomes" id="UP001347796"/>
    </source>
</evidence>
<feature type="domain" description="RUN" evidence="9">
    <location>
        <begin position="785"/>
        <end position="998"/>
    </location>
</feature>
<comment type="similarity">
    <text evidence="2">Belongs to the RAB6IP1 family.</text>
</comment>
<protein>
    <recommendedName>
        <fullName evidence="12">DENN domain-containing protein 5A</fullName>
    </recommendedName>
</protein>
<dbReference type="FunFam" id="1.20.58.900:FF:000007">
    <property type="entry name" value="DENN domain-containing protein 5B"/>
    <property type="match status" value="1"/>
</dbReference>
<dbReference type="InterPro" id="IPR037516">
    <property type="entry name" value="Tripartite_DENN"/>
</dbReference>
<accession>A0AAN8J5D8</accession>
<dbReference type="Pfam" id="PF02759">
    <property type="entry name" value="RUN"/>
    <property type="match status" value="2"/>
</dbReference>
<dbReference type="Pfam" id="PF03455">
    <property type="entry name" value="dDENN"/>
    <property type="match status" value="1"/>
</dbReference>
<feature type="domain" description="PLAT" evidence="7">
    <location>
        <begin position="1002"/>
        <end position="1110"/>
    </location>
</feature>
<dbReference type="GO" id="GO:0031267">
    <property type="term" value="F:small GTPase binding"/>
    <property type="evidence" value="ECO:0007669"/>
    <property type="project" value="InterPro"/>
</dbReference>
<feature type="domain" description="RUN" evidence="9">
    <location>
        <begin position="1179"/>
        <end position="1330"/>
    </location>
</feature>
<feature type="region of interest" description="Disordered" evidence="6">
    <location>
        <begin position="1118"/>
        <end position="1145"/>
    </location>
</feature>
<dbReference type="InterPro" id="IPR037213">
    <property type="entry name" value="Run_dom_sf"/>
</dbReference>
<dbReference type="EMBL" id="JAZGQO010000014">
    <property type="protein sequence ID" value="KAK6170267.1"/>
    <property type="molecule type" value="Genomic_DNA"/>
</dbReference>
<dbReference type="PROSITE" id="PS50826">
    <property type="entry name" value="RUN"/>
    <property type="match status" value="2"/>
</dbReference>
<dbReference type="PANTHER" id="PTHR46070:SF1">
    <property type="entry name" value="PINSTRIPE, ISOFORM A"/>
    <property type="match status" value="1"/>
</dbReference>
<dbReference type="InterPro" id="IPR047278">
    <property type="entry name" value="DEN5A/B"/>
</dbReference>
<evidence type="ECO:0000259" key="7">
    <source>
        <dbReference type="PROSITE" id="PS50095"/>
    </source>
</evidence>
<comment type="subcellular location">
    <subcellularLocation>
        <location evidence="1">Membrane</location>
    </subcellularLocation>
</comment>
<dbReference type="InterPro" id="IPR047277">
    <property type="entry name" value="PLAT_RAB6IP1"/>
</dbReference>
<evidence type="ECO:0000313" key="10">
    <source>
        <dbReference type="EMBL" id="KAK6170267.1"/>
    </source>
</evidence>